<sequence>MTVTTARQRWHGAEPGGGAMGATEGWHVGHRVGDRLAQTTGWHRAGDGSGSANNTLFKWY</sequence>
<accession>A0A6G1C4V6</accession>
<feature type="region of interest" description="Disordered" evidence="1">
    <location>
        <begin position="1"/>
        <end position="25"/>
    </location>
</feature>
<dbReference type="EMBL" id="SPHZ02000010">
    <property type="protein sequence ID" value="KAF0895498.1"/>
    <property type="molecule type" value="Genomic_DNA"/>
</dbReference>
<feature type="compositionally biased region" description="Polar residues" evidence="1">
    <location>
        <begin position="50"/>
        <end position="60"/>
    </location>
</feature>
<comment type="caution">
    <text evidence="2">The sequence shown here is derived from an EMBL/GenBank/DDBJ whole genome shotgun (WGS) entry which is preliminary data.</text>
</comment>
<organism evidence="2 3">
    <name type="scientific">Oryza meyeriana var. granulata</name>
    <dbReference type="NCBI Taxonomy" id="110450"/>
    <lineage>
        <taxon>Eukaryota</taxon>
        <taxon>Viridiplantae</taxon>
        <taxon>Streptophyta</taxon>
        <taxon>Embryophyta</taxon>
        <taxon>Tracheophyta</taxon>
        <taxon>Spermatophyta</taxon>
        <taxon>Magnoliopsida</taxon>
        <taxon>Liliopsida</taxon>
        <taxon>Poales</taxon>
        <taxon>Poaceae</taxon>
        <taxon>BOP clade</taxon>
        <taxon>Oryzoideae</taxon>
        <taxon>Oryzeae</taxon>
        <taxon>Oryzinae</taxon>
        <taxon>Oryza</taxon>
        <taxon>Oryza meyeriana</taxon>
    </lineage>
</organism>
<protein>
    <submittedName>
        <fullName evidence="2">Uncharacterized protein</fullName>
    </submittedName>
</protein>
<name>A0A6G1C4V6_9ORYZ</name>
<reference evidence="2 3" key="1">
    <citation type="submission" date="2019-11" db="EMBL/GenBank/DDBJ databases">
        <title>Whole genome sequence of Oryza granulata.</title>
        <authorList>
            <person name="Li W."/>
        </authorList>
    </citation>
    <scope>NUCLEOTIDE SEQUENCE [LARGE SCALE GENOMIC DNA]</scope>
    <source>
        <strain evidence="3">cv. Menghai</strain>
        <tissue evidence="2">Leaf</tissue>
    </source>
</reference>
<keyword evidence="3" id="KW-1185">Reference proteome</keyword>
<evidence type="ECO:0000313" key="3">
    <source>
        <dbReference type="Proteomes" id="UP000479710"/>
    </source>
</evidence>
<dbReference type="AlphaFoldDB" id="A0A6G1C4V6"/>
<dbReference type="Proteomes" id="UP000479710">
    <property type="component" value="Unassembled WGS sequence"/>
</dbReference>
<evidence type="ECO:0000313" key="2">
    <source>
        <dbReference type="EMBL" id="KAF0895498.1"/>
    </source>
</evidence>
<proteinExistence type="predicted"/>
<gene>
    <name evidence="2" type="ORF">E2562_013594</name>
</gene>
<evidence type="ECO:0000256" key="1">
    <source>
        <dbReference type="SAM" id="MobiDB-lite"/>
    </source>
</evidence>
<feature type="region of interest" description="Disordered" evidence="1">
    <location>
        <begin position="40"/>
        <end position="60"/>
    </location>
</feature>